<dbReference type="AlphaFoldDB" id="A0AAJ0GMS9"/>
<reference evidence="1" key="1">
    <citation type="journal article" date="2023" name="Mol. Phylogenet. Evol.">
        <title>Genome-scale phylogeny and comparative genomics of the fungal order Sordariales.</title>
        <authorList>
            <person name="Hensen N."/>
            <person name="Bonometti L."/>
            <person name="Westerberg I."/>
            <person name="Brannstrom I.O."/>
            <person name="Guillou S."/>
            <person name="Cros-Aarteil S."/>
            <person name="Calhoun S."/>
            <person name="Haridas S."/>
            <person name="Kuo A."/>
            <person name="Mondo S."/>
            <person name="Pangilinan J."/>
            <person name="Riley R."/>
            <person name="LaButti K."/>
            <person name="Andreopoulos B."/>
            <person name="Lipzen A."/>
            <person name="Chen C."/>
            <person name="Yan M."/>
            <person name="Daum C."/>
            <person name="Ng V."/>
            <person name="Clum A."/>
            <person name="Steindorff A."/>
            <person name="Ohm R.A."/>
            <person name="Martin F."/>
            <person name="Silar P."/>
            <person name="Natvig D.O."/>
            <person name="Lalanne C."/>
            <person name="Gautier V."/>
            <person name="Ament-Velasquez S.L."/>
            <person name="Kruys A."/>
            <person name="Hutchinson M.I."/>
            <person name="Powell A.J."/>
            <person name="Barry K."/>
            <person name="Miller A.N."/>
            <person name="Grigoriev I.V."/>
            <person name="Debuchy R."/>
            <person name="Gladieux P."/>
            <person name="Hiltunen Thoren M."/>
            <person name="Johannesson H."/>
        </authorList>
    </citation>
    <scope>NUCLEOTIDE SEQUENCE</scope>
    <source>
        <strain evidence="1">CBS 333.67</strain>
    </source>
</reference>
<accession>A0AAJ0GMS9</accession>
<dbReference type="RefSeq" id="XP_062718651.1">
    <property type="nucleotide sequence ID" value="XM_062863281.1"/>
</dbReference>
<sequence length="294" mass="32125">MAQPVPLSQAFANAPTNRLPNYPNPHGTLTVHASMSGDSTVNTDPPYFSIAAQQNWHTLGTTLIANIPNIADPTHILNRETVPFREDATYHNSEGDVVRSAALYLLHPVNQALSSAQGVVIRCQSELTANKIRSDITYFRAPTAANPNYKAFAVVEFKKRGVIKDNEFRSTIKYNTVPNPQQLATATTAALNHVSGKESQFDGDAWILIKQAASYAINHRTPYVALFDWDFLVLVHFTNMVVPPPPAAPNAPMPLPADVGDYCELEIIPNAQSQRMRGALLGFLGHAFENAPAV</sequence>
<evidence type="ECO:0000313" key="1">
    <source>
        <dbReference type="EMBL" id="KAK3302871.1"/>
    </source>
</evidence>
<dbReference type="GeneID" id="87882110"/>
<reference evidence="1" key="2">
    <citation type="submission" date="2023-06" db="EMBL/GenBank/DDBJ databases">
        <authorList>
            <consortium name="Lawrence Berkeley National Laboratory"/>
            <person name="Mondo S.J."/>
            <person name="Hensen N."/>
            <person name="Bonometti L."/>
            <person name="Westerberg I."/>
            <person name="Brannstrom I.O."/>
            <person name="Guillou S."/>
            <person name="Cros-Aarteil S."/>
            <person name="Calhoun S."/>
            <person name="Haridas S."/>
            <person name="Kuo A."/>
            <person name="Pangilinan J."/>
            <person name="Riley R."/>
            <person name="Labutti K."/>
            <person name="Andreopoulos B."/>
            <person name="Lipzen A."/>
            <person name="Chen C."/>
            <person name="Yanf M."/>
            <person name="Daum C."/>
            <person name="Ng V."/>
            <person name="Clum A."/>
            <person name="Steindorff A."/>
            <person name="Ohm R."/>
            <person name="Martin F."/>
            <person name="Silar P."/>
            <person name="Natvig D."/>
            <person name="Lalanne C."/>
            <person name="Gautier V."/>
            <person name="Ament-Velasquez S.L."/>
            <person name="Kruys A."/>
            <person name="Hutchinson M.I."/>
            <person name="Powell A.J."/>
            <person name="Barry K."/>
            <person name="Miller A.N."/>
            <person name="Grigoriev I.V."/>
            <person name="Debuchy R."/>
            <person name="Gladieux P."/>
            <person name="Thoren M.H."/>
            <person name="Johannesson H."/>
        </authorList>
    </citation>
    <scope>NUCLEOTIDE SEQUENCE</scope>
    <source>
        <strain evidence="1">CBS 333.67</strain>
    </source>
</reference>
<keyword evidence="2" id="KW-1185">Reference proteome</keyword>
<comment type="caution">
    <text evidence="1">The sequence shown here is derived from an EMBL/GenBank/DDBJ whole genome shotgun (WGS) entry which is preliminary data.</text>
</comment>
<dbReference type="EMBL" id="JAUDZG010000006">
    <property type="protein sequence ID" value="KAK3302871.1"/>
    <property type="molecule type" value="Genomic_DNA"/>
</dbReference>
<gene>
    <name evidence="1" type="ORF">B0T15DRAFT_258170</name>
</gene>
<evidence type="ECO:0000313" key="2">
    <source>
        <dbReference type="Proteomes" id="UP001273166"/>
    </source>
</evidence>
<protein>
    <submittedName>
        <fullName evidence="1">Uncharacterized protein</fullName>
    </submittedName>
</protein>
<name>A0AAJ0GMS9_9PEZI</name>
<dbReference type="Proteomes" id="UP001273166">
    <property type="component" value="Unassembled WGS sequence"/>
</dbReference>
<organism evidence="1 2">
    <name type="scientific">Chaetomium strumarium</name>
    <dbReference type="NCBI Taxonomy" id="1170767"/>
    <lineage>
        <taxon>Eukaryota</taxon>
        <taxon>Fungi</taxon>
        <taxon>Dikarya</taxon>
        <taxon>Ascomycota</taxon>
        <taxon>Pezizomycotina</taxon>
        <taxon>Sordariomycetes</taxon>
        <taxon>Sordariomycetidae</taxon>
        <taxon>Sordariales</taxon>
        <taxon>Chaetomiaceae</taxon>
        <taxon>Chaetomium</taxon>
    </lineage>
</organism>
<proteinExistence type="predicted"/>